<dbReference type="Pfam" id="PF00408">
    <property type="entry name" value="PGM_PMM_IV"/>
    <property type="match status" value="1"/>
</dbReference>
<keyword evidence="6" id="KW-0413">Isomerase</keyword>
<feature type="domain" description="Alpha-D-phosphohexomutase alpha/beta/alpha" evidence="11">
    <location>
        <begin position="317"/>
        <end position="442"/>
    </location>
</feature>
<dbReference type="Proteomes" id="UP001473424">
    <property type="component" value="Chromosome"/>
</dbReference>
<dbReference type="PANTHER" id="PTHR45745">
    <property type="entry name" value="PHOSPHOMANNOMUTASE 45A"/>
    <property type="match status" value="1"/>
</dbReference>
<feature type="domain" description="Alpha-D-phosphohexomutase alpha/beta/alpha" evidence="9">
    <location>
        <begin position="40"/>
        <end position="180"/>
    </location>
</feature>
<dbReference type="InterPro" id="IPR005846">
    <property type="entry name" value="A-D-PHexomutase_a/b/a-III"/>
</dbReference>
<accession>A0ABM8JQB3</accession>
<comment type="similarity">
    <text evidence="2 7">Belongs to the phosphohexose mutase family.</text>
</comment>
<proteinExistence type="inferred from homology"/>
<dbReference type="InterPro" id="IPR005841">
    <property type="entry name" value="Alpha-D-phosphohexomutase_SF"/>
</dbReference>
<evidence type="ECO:0000259" key="10">
    <source>
        <dbReference type="Pfam" id="PF02879"/>
    </source>
</evidence>
<dbReference type="Gene3D" id="3.30.310.50">
    <property type="entry name" value="Alpha-D-phosphohexomutase, C-terminal domain"/>
    <property type="match status" value="1"/>
</dbReference>
<dbReference type="InterPro" id="IPR036900">
    <property type="entry name" value="A-D-PHexomutase_C_sf"/>
</dbReference>
<keyword evidence="13" id="KW-1185">Reference proteome</keyword>
<evidence type="ECO:0000256" key="5">
    <source>
        <dbReference type="ARBA" id="ARBA00022842"/>
    </source>
</evidence>
<dbReference type="InterPro" id="IPR005844">
    <property type="entry name" value="A-D-PHexomutase_a/b/a-I"/>
</dbReference>
<evidence type="ECO:0000313" key="13">
    <source>
        <dbReference type="Proteomes" id="UP001473424"/>
    </source>
</evidence>
<keyword evidence="5 7" id="KW-0460">Magnesium</keyword>
<dbReference type="InterPro" id="IPR005843">
    <property type="entry name" value="A-D-PHexomutase_C"/>
</dbReference>
<dbReference type="InterPro" id="IPR016055">
    <property type="entry name" value="A-D-PHexomutase_a/b/a-I/II/III"/>
</dbReference>
<feature type="domain" description="Alpha-D-phosphohexomutase alpha/beta/alpha" evidence="10">
    <location>
        <begin position="205"/>
        <end position="307"/>
    </location>
</feature>
<organism evidence="12 13">
    <name type="scientific">Spiroplasma ixodetis</name>
    <dbReference type="NCBI Taxonomy" id="2141"/>
    <lineage>
        <taxon>Bacteria</taxon>
        <taxon>Bacillati</taxon>
        <taxon>Mycoplasmatota</taxon>
        <taxon>Mollicutes</taxon>
        <taxon>Entomoplasmatales</taxon>
        <taxon>Spiroplasmataceae</taxon>
        <taxon>Spiroplasma</taxon>
    </lineage>
</organism>
<evidence type="ECO:0000256" key="3">
    <source>
        <dbReference type="ARBA" id="ARBA00022553"/>
    </source>
</evidence>
<evidence type="ECO:0000256" key="1">
    <source>
        <dbReference type="ARBA" id="ARBA00001946"/>
    </source>
</evidence>
<feature type="domain" description="Alpha-D-phosphohexomutase C-terminal" evidence="8">
    <location>
        <begin position="498"/>
        <end position="530"/>
    </location>
</feature>
<evidence type="ECO:0000256" key="6">
    <source>
        <dbReference type="ARBA" id="ARBA00023235"/>
    </source>
</evidence>
<dbReference type="InterPro" id="IPR005845">
    <property type="entry name" value="A-D-PHexomutase_a/b/a-II"/>
</dbReference>
<comment type="cofactor">
    <cofactor evidence="1">
        <name>Mg(2+)</name>
        <dbReference type="ChEBI" id="CHEBI:18420"/>
    </cofactor>
</comment>
<dbReference type="SUPFAM" id="SSF55957">
    <property type="entry name" value="Phosphoglucomutase, C-terminal domain"/>
    <property type="match status" value="1"/>
</dbReference>
<evidence type="ECO:0000313" key="12">
    <source>
        <dbReference type="EMBL" id="BET38424.1"/>
    </source>
</evidence>
<evidence type="ECO:0000259" key="11">
    <source>
        <dbReference type="Pfam" id="PF02880"/>
    </source>
</evidence>
<dbReference type="Pfam" id="PF02880">
    <property type="entry name" value="PGM_PMM_III"/>
    <property type="match status" value="1"/>
</dbReference>
<evidence type="ECO:0000259" key="8">
    <source>
        <dbReference type="Pfam" id="PF00408"/>
    </source>
</evidence>
<keyword evidence="3" id="KW-0597">Phosphoprotein</keyword>
<dbReference type="PROSITE" id="PS00710">
    <property type="entry name" value="PGM_PMM"/>
    <property type="match status" value="1"/>
</dbReference>
<evidence type="ECO:0000256" key="4">
    <source>
        <dbReference type="ARBA" id="ARBA00022723"/>
    </source>
</evidence>
<dbReference type="PRINTS" id="PR00509">
    <property type="entry name" value="PGMPMM"/>
</dbReference>
<dbReference type="Pfam" id="PF02878">
    <property type="entry name" value="PGM_PMM_I"/>
    <property type="match status" value="1"/>
</dbReference>
<evidence type="ECO:0000256" key="2">
    <source>
        <dbReference type="ARBA" id="ARBA00010231"/>
    </source>
</evidence>
<reference evidence="13" key="1">
    <citation type="journal article" date="2024" name="FEMS Microbiol. Lett.">
        <title>Genomic insights into Spiroplasma endosymbionts that induce male-killing and protective phenotypes in the pea aphid.</title>
        <authorList>
            <person name="Arai H."/>
            <person name="Legeai F."/>
            <person name="Kageyama D."/>
            <person name="Sugio A."/>
            <person name="Simon J.C."/>
        </authorList>
    </citation>
    <scope>NUCLEOTIDE SEQUENCE [LARGE SCALE GENOMIC DNA]</scope>
    <source>
        <strain evidence="13">sAp269</strain>
    </source>
</reference>
<dbReference type="Pfam" id="PF02879">
    <property type="entry name" value="PGM_PMM_II"/>
    <property type="match status" value="1"/>
</dbReference>
<dbReference type="Gene3D" id="3.40.120.10">
    <property type="entry name" value="Alpha-D-Glucose-1,6-Bisphosphate, subunit A, domain 3"/>
    <property type="match status" value="3"/>
</dbReference>
<dbReference type="CDD" id="cd05799">
    <property type="entry name" value="PGM2"/>
    <property type="match status" value="1"/>
</dbReference>
<dbReference type="RefSeq" id="WP_353307064.1">
    <property type="nucleotide sequence ID" value="NZ_AP028955.1"/>
</dbReference>
<sequence length="560" mass="64289">MNVLKTYEIWKKQNLPQHLKKQLTTMSKNEIEDAFTRTLEFGTAGMRGITGVGTGRINEIIIMKATVAFIQYLKSAFSEKDLLRGVIIAHDNRHFSAEFTMLTAKTLAKHKIPVFLFKNNDLRPTPVLSYSIRKVNALAGIVITASHNPPEYNGYKIYDQYGCQFLPNVTNIISNKMEQLSDDFQLTFDYDTNLIKEVPSTVEDNYRNDIKNLQFYPQVKNRNFKIVFSNLHGTSREWVKPILEQCGYEIILVTEQANYDPDFKGVVSPNPEVKPTFDLAIKHAKKHDAPLIILNDPDADRIGIAVKHNNDYVLLTGNETAPILLEYLLSHYQLNKTMPKNPVMYNTFVTSNLSDMIAKSYGCQVIKTLTGFKWIGAEMLKEKARNINFVFGFEEAYGYVIKDITRDKDGIQSAIVAAEAAWYYQNSQKTLVDILENIYQKFGYYYCYTVNLILKGKTGQNTINNMLETLRTSKIPTLNNIKTIKVEDYQTGLHGMPSQNLLKFYFSDGSWFAVRPSGTEPKIKFYFVCVDKTINDAQLKMKKMYEELAIKYINIKDIKW</sequence>
<name>A0ABM8JQB3_9MOLU</name>
<protein>
    <submittedName>
        <fullName evidence="12">Phospho-sugar mutase</fullName>
    </submittedName>
</protein>
<dbReference type="InterPro" id="IPR016066">
    <property type="entry name" value="A-D-PHexomutase_CS"/>
</dbReference>
<keyword evidence="4 7" id="KW-0479">Metal-binding</keyword>
<evidence type="ECO:0000259" key="9">
    <source>
        <dbReference type="Pfam" id="PF02878"/>
    </source>
</evidence>
<dbReference type="PANTHER" id="PTHR45745:SF1">
    <property type="entry name" value="PHOSPHOGLUCOMUTASE 2B-RELATED"/>
    <property type="match status" value="1"/>
</dbReference>
<dbReference type="EMBL" id="AP028955">
    <property type="protein sequence ID" value="BET38424.1"/>
    <property type="molecule type" value="Genomic_DNA"/>
</dbReference>
<evidence type="ECO:0000256" key="7">
    <source>
        <dbReference type="RuleBase" id="RU004326"/>
    </source>
</evidence>
<dbReference type="SUPFAM" id="SSF53738">
    <property type="entry name" value="Phosphoglucomutase, first 3 domains"/>
    <property type="match status" value="3"/>
</dbReference>
<gene>
    <name evidence="12" type="ORF">SAP269_10130</name>
</gene>